<keyword evidence="1" id="KW-0472">Membrane</keyword>
<dbReference type="AlphaFoldDB" id="A0A0F8XP70"/>
<reference evidence="2" key="1">
    <citation type="journal article" date="2015" name="Nature">
        <title>Complex archaea that bridge the gap between prokaryotes and eukaryotes.</title>
        <authorList>
            <person name="Spang A."/>
            <person name="Saw J.H."/>
            <person name="Jorgensen S.L."/>
            <person name="Zaremba-Niedzwiedzka K."/>
            <person name="Martijn J."/>
            <person name="Lind A.E."/>
            <person name="van Eijk R."/>
            <person name="Schleper C."/>
            <person name="Guy L."/>
            <person name="Ettema T.J."/>
        </authorList>
    </citation>
    <scope>NUCLEOTIDE SEQUENCE</scope>
</reference>
<sequence>MGNKEKQFEKVVKGWSMVDYFFFSIYLISLILSIYFTINLNPYFVFLSLLFMVACMIGLYVFLEREVYWRELK</sequence>
<protein>
    <submittedName>
        <fullName evidence="2">Uncharacterized protein</fullName>
    </submittedName>
</protein>
<feature type="transmembrane region" description="Helical" evidence="1">
    <location>
        <begin position="44"/>
        <end position="63"/>
    </location>
</feature>
<keyword evidence="1" id="KW-0812">Transmembrane</keyword>
<evidence type="ECO:0000256" key="1">
    <source>
        <dbReference type="SAM" id="Phobius"/>
    </source>
</evidence>
<feature type="transmembrane region" description="Helical" evidence="1">
    <location>
        <begin position="20"/>
        <end position="38"/>
    </location>
</feature>
<comment type="caution">
    <text evidence="2">The sequence shown here is derived from an EMBL/GenBank/DDBJ whole genome shotgun (WGS) entry which is preliminary data.</text>
</comment>
<dbReference type="EMBL" id="LAZR01061740">
    <property type="protein sequence ID" value="KKK62965.1"/>
    <property type="molecule type" value="Genomic_DNA"/>
</dbReference>
<keyword evidence="1" id="KW-1133">Transmembrane helix</keyword>
<name>A0A0F8XP70_9ZZZZ</name>
<proteinExistence type="predicted"/>
<gene>
    <name evidence="2" type="ORF">LCGC14_2999070</name>
</gene>
<accession>A0A0F8XP70</accession>
<evidence type="ECO:0000313" key="2">
    <source>
        <dbReference type="EMBL" id="KKK62965.1"/>
    </source>
</evidence>
<organism evidence="2">
    <name type="scientific">marine sediment metagenome</name>
    <dbReference type="NCBI Taxonomy" id="412755"/>
    <lineage>
        <taxon>unclassified sequences</taxon>
        <taxon>metagenomes</taxon>
        <taxon>ecological metagenomes</taxon>
    </lineage>
</organism>